<dbReference type="Proteomes" id="UP001168972">
    <property type="component" value="Unassembled WGS sequence"/>
</dbReference>
<dbReference type="CDD" id="cd05508">
    <property type="entry name" value="Bromo_RACK7"/>
    <property type="match status" value="1"/>
</dbReference>
<evidence type="ECO:0000259" key="17">
    <source>
        <dbReference type="PROSITE" id="PS50014"/>
    </source>
</evidence>
<dbReference type="PROSITE" id="PS00633">
    <property type="entry name" value="BROMODOMAIN_1"/>
    <property type="match status" value="1"/>
</dbReference>
<feature type="region of interest" description="Disordered" evidence="16">
    <location>
        <begin position="114"/>
        <end position="160"/>
    </location>
</feature>
<dbReference type="InterPro" id="IPR037967">
    <property type="entry name" value="ZMYND8_Bromo_dom"/>
</dbReference>
<feature type="region of interest" description="Disordered" evidence="16">
    <location>
        <begin position="712"/>
        <end position="742"/>
    </location>
</feature>
<feature type="region of interest" description="Disordered" evidence="16">
    <location>
        <begin position="763"/>
        <end position="785"/>
    </location>
</feature>
<reference evidence="20" key="2">
    <citation type="submission" date="2023-03" db="EMBL/GenBank/DDBJ databases">
        <authorList>
            <person name="Inwood S.N."/>
            <person name="Skelly J.G."/>
            <person name="Guhlin J."/>
            <person name="Harrop T.W.R."/>
            <person name="Goldson S.G."/>
            <person name="Dearden P.K."/>
        </authorList>
    </citation>
    <scope>NUCLEOTIDE SEQUENCE</scope>
    <source>
        <strain evidence="20">Lincoln</strain>
        <tissue evidence="20">Whole body</tissue>
    </source>
</reference>
<evidence type="ECO:0000256" key="6">
    <source>
        <dbReference type="ARBA" id="ARBA00022833"/>
    </source>
</evidence>
<keyword evidence="7" id="KW-0156">Chromatin regulator</keyword>
<dbReference type="AlphaFoldDB" id="A0AA39L270"/>
<dbReference type="CDD" id="cd15538">
    <property type="entry name" value="PHD_PRKCBP1"/>
    <property type="match status" value="1"/>
</dbReference>
<evidence type="ECO:0000256" key="5">
    <source>
        <dbReference type="ARBA" id="ARBA00022771"/>
    </source>
</evidence>
<evidence type="ECO:0000256" key="12">
    <source>
        <dbReference type="ARBA" id="ARBA00023242"/>
    </source>
</evidence>
<dbReference type="Pfam" id="PF23460">
    <property type="entry name" value="ZMYND8_CC"/>
    <property type="match status" value="1"/>
</dbReference>
<dbReference type="SUPFAM" id="SSF47370">
    <property type="entry name" value="Bromodomain"/>
    <property type="match status" value="1"/>
</dbReference>
<evidence type="ECO:0000256" key="1">
    <source>
        <dbReference type="ARBA" id="ARBA00004123"/>
    </source>
</evidence>
<keyword evidence="3" id="KW-0158">Chromosome</keyword>
<feature type="region of interest" description="Disordered" evidence="16">
    <location>
        <begin position="500"/>
        <end position="549"/>
    </location>
</feature>
<keyword evidence="6" id="KW-0862">Zinc</keyword>
<protein>
    <recommendedName>
        <fullName evidence="22">Protein kinase C-binding protein 1</fullName>
    </recommendedName>
</protein>
<evidence type="ECO:0000256" key="11">
    <source>
        <dbReference type="ARBA" id="ARBA00023163"/>
    </source>
</evidence>
<evidence type="ECO:0000256" key="16">
    <source>
        <dbReference type="SAM" id="MobiDB-lite"/>
    </source>
</evidence>
<dbReference type="GO" id="GO:0008270">
    <property type="term" value="F:zinc ion binding"/>
    <property type="evidence" value="ECO:0007669"/>
    <property type="project" value="UniProtKB-KW"/>
</dbReference>
<feature type="coiled-coil region" evidence="15">
    <location>
        <begin position="896"/>
        <end position="924"/>
    </location>
</feature>
<keyword evidence="5 14" id="KW-0863">Zinc-finger</keyword>
<evidence type="ECO:0000256" key="2">
    <source>
        <dbReference type="ARBA" id="ARBA00004286"/>
    </source>
</evidence>
<gene>
    <name evidence="20" type="ORF">PV327_000672</name>
</gene>
<dbReference type="PROSITE" id="PS50865">
    <property type="entry name" value="ZF_MYND_2"/>
    <property type="match status" value="1"/>
</dbReference>
<reference evidence="20" key="1">
    <citation type="journal article" date="2023" name="bioRxiv">
        <title>Scaffold-level genome assemblies of two parasitoid biocontrol wasps reveal the parthenogenesis mechanism and an associated novel virus.</title>
        <authorList>
            <person name="Inwood S."/>
            <person name="Skelly J."/>
            <person name="Guhlin J."/>
            <person name="Harrop T."/>
            <person name="Goldson S."/>
            <person name="Dearden P."/>
        </authorList>
    </citation>
    <scope>NUCLEOTIDE SEQUENCE</scope>
    <source>
        <strain evidence="20">Lincoln</strain>
        <tissue evidence="20">Whole body</tissue>
    </source>
</reference>
<dbReference type="GO" id="GO:0005634">
    <property type="term" value="C:nucleus"/>
    <property type="evidence" value="ECO:0007669"/>
    <property type="project" value="UniProtKB-SubCell"/>
</dbReference>
<dbReference type="SMART" id="SM00293">
    <property type="entry name" value="PWWP"/>
    <property type="match status" value="1"/>
</dbReference>
<feature type="compositionally biased region" description="Polar residues" evidence="16">
    <location>
        <begin position="140"/>
        <end position="151"/>
    </location>
</feature>
<dbReference type="InterPro" id="IPR011011">
    <property type="entry name" value="Znf_FYVE_PHD"/>
</dbReference>
<dbReference type="InterPro" id="IPR002893">
    <property type="entry name" value="Znf_MYND"/>
</dbReference>
<dbReference type="FunFam" id="6.10.140.2220:FF:000002">
    <property type="entry name" value="Protein kinase C-binding protein 1 isoform C"/>
    <property type="match status" value="1"/>
</dbReference>
<dbReference type="SUPFAM" id="SSF57903">
    <property type="entry name" value="FYVE/PHD zinc finger"/>
    <property type="match status" value="1"/>
</dbReference>
<dbReference type="InterPro" id="IPR000313">
    <property type="entry name" value="PWWP_dom"/>
</dbReference>
<keyword evidence="11" id="KW-0804">Transcription</keyword>
<comment type="caution">
    <text evidence="20">The sequence shown here is derived from an EMBL/GenBank/DDBJ whole genome shotgun (WGS) entry which is preliminary data.</text>
</comment>
<dbReference type="InterPro" id="IPR057053">
    <property type="entry name" value="MYND_ZMYND11_ZMYD8"/>
</dbReference>
<dbReference type="PANTHER" id="PTHR46453">
    <property type="entry name" value="PROTEIN KINASE C-BINDING PROTEIN 1"/>
    <property type="match status" value="1"/>
</dbReference>
<sequence>MATFVNNCSNECELEIKKSEDLNEIPSVSSSNLNNNLILQDDVNEIAKHMGCEDNNLNSTDSIMIEENQLDEKLIVKKMDNENVNKRENEIENYEEEKNYSSDVTSQVLIDQSKNNIHHANTESIVTKTSTGKRKRRLSSNDSRGKTSSNDSSKSVQQMKKQKSTNDNYCWRCHKDVVEANCSTCTRSWHRKCMGGTPPTFSADNWICGECATILQAENAMTRSPSMIHLTVDQLCMVLKYVIERMRNCPGAEPFWCAVDLEEVPNYLDYIVKPMDLSLLEANINAKLYGSTDAFMADAKWIQHNCIVFNTCGGEYADTSKLSNAAKQIIKIARQEVSEIEACPDCYARGRNLPRPQASWFIEACRQPHPLVWAKLKGFPFWPAKALPRTNGQGHVDVRFFGEHDRAWVSPKDIYLYSRDPPTPLPRKKKQEMFECIREITQHCQRLEIAFGSFQFAPPRIQYNPYDPTQIKLIFPEYDPTCPYDSMKILYRENSSLSPLKKPFSMKNTSTPTSDSSINNSSSVKDSESTVENNNDFNELEDNVKDQSTEIKESLKQKNRLKRLPETAEIEDIDIKLSNSSTKNGARMKKIKNVTPKKVAVRTTLVKKFVKPEKCNSIDEESIGTTSQKVTTKYRKSYIRKDNATSSIFTPTVNGKIYKSRMAEVYKPKTRIVEKLNSEMHNIYSEKSSIKSTNADGTHEIQYDSVEKTLHGEKSNSYCSDKSNEENSLFLPNSTTDTSNENLITSRESNDSVIIEQPMPVVKRQSKARKTFPNKPPRAPIRTSMSINDSTNRKTYTQISLNDNCSNYQLPPPEAGPLCAQLNHGANILAVRMARLIEETIQEAAGSKIHDLGTAVDAHEATVYSLRLQIERMRWQHQQQLAELKYNTDQTLKEMRASLEVERLRAIEEIRKEAEEERMKCVEEIKSKQWCAFCGREALYYCCWNTAYCNHECQQMHWQVHMRKCSQKPTAAAETQDTNGAHQSQQLEQNEHMQEMPTLVMSAQHDSSNVRGA</sequence>
<dbReference type="CDD" id="cd20160">
    <property type="entry name" value="PWWP_PRKCBP1"/>
    <property type="match status" value="1"/>
</dbReference>
<dbReference type="PROSITE" id="PS01360">
    <property type="entry name" value="ZF_MYND_1"/>
    <property type="match status" value="1"/>
</dbReference>
<dbReference type="SMART" id="SM00297">
    <property type="entry name" value="BROMO"/>
    <property type="match status" value="1"/>
</dbReference>
<dbReference type="GO" id="GO:0005737">
    <property type="term" value="C:cytoplasm"/>
    <property type="evidence" value="ECO:0007669"/>
    <property type="project" value="TreeGrafter"/>
</dbReference>
<evidence type="ECO:0000256" key="4">
    <source>
        <dbReference type="ARBA" id="ARBA00022723"/>
    </source>
</evidence>
<feature type="compositionally biased region" description="Low complexity" evidence="16">
    <location>
        <begin position="509"/>
        <end position="537"/>
    </location>
</feature>
<dbReference type="Pfam" id="PF00439">
    <property type="entry name" value="Bromodomain"/>
    <property type="match status" value="1"/>
</dbReference>
<dbReference type="InterPro" id="IPR044075">
    <property type="entry name" value="PRKCBP1_PHD"/>
</dbReference>
<feature type="domain" description="MYND-type" evidence="19">
    <location>
        <begin position="931"/>
        <end position="965"/>
    </location>
</feature>
<evidence type="ECO:0000256" key="14">
    <source>
        <dbReference type="PROSITE-ProRule" id="PRU00134"/>
    </source>
</evidence>
<dbReference type="EMBL" id="JAQQBR010000001">
    <property type="protein sequence ID" value="KAK0182543.1"/>
    <property type="molecule type" value="Genomic_DNA"/>
</dbReference>
<keyword evidence="12" id="KW-0539">Nucleus</keyword>
<evidence type="ECO:0000313" key="21">
    <source>
        <dbReference type="Proteomes" id="UP001168972"/>
    </source>
</evidence>
<evidence type="ECO:0000259" key="19">
    <source>
        <dbReference type="PROSITE" id="PS50865"/>
    </source>
</evidence>
<organism evidence="20 21">
    <name type="scientific">Microctonus hyperodae</name>
    <name type="common">Parasitoid wasp</name>
    <dbReference type="NCBI Taxonomy" id="165561"/>
    <lineage>
        <taxon>Eukaryota</taxon>
        <taxon>Metazoa</taxon>
        <taxon>Ecdysozoa</taxon>
        <taxon>Arthropoda</taxon>
        <taxon>Hexapoda</taxon>
        <taxon>Insecta</taxon>
        <taxon>Pterygota</taxon>
        <taxon>Neoptera</taxon>
        <taxon>Endopterygota</taxon>
        <taxon>Hymenoptera</taxon>
        <taxon>Apocrita</taxon>
        <taxon>Ichneumonoidea</taxon>
        <taxon>Braconidae</taxon>
        <taxon>Euphorinae</taxon>
        <taxon>Microctonus</taxon>
    </lineage>
</organism>
<feature type="region of interest" description="Disordered" evidence="16">
    <location>
        <begin position="973"/>
        <end position="1013"/>
    </location>
</feature>
<keyword evidence="8" id="KW-0007">Acetylation</keyword>
<dbReference type="Gene3D" id="6.10.140.2220">
    <property type="match status" value="1"/>
</dbReference>
<dbReference type="PROSITE" id="PS50014">
    <property type="entry name" value="BROMODOMAIN_2"/>
    <property type="match status" value="1"/>
</dbReference>
<accession>A0AA39L270</accession>
<evidence type="ECO:0000256" key="8">
    <source>
        <dbReference type="ARBA" id="ARBA00022990"/>
    </source>
</evidence>
<keyword evidence="10 13" id="KW-0103">Bromodomain</keyword>
<name>A0AA39L270_MICHY</name>
<evidence type="ECO:0000256" key="9">
    <source>
        <dbReference type="ARBA" id="ARBA00023015"/>
    </source>
</evidence>
<dbReference type="InterPro" id="IPR018359">
    <property type="entry name" value="Bromodomain_CS"/>
</dbReference>
<evidence type="ECO:0000313" key="20">
    <source>
        <dbReference type="EMBL" id="KAK0182543.1"/>
    </source>
</evidence>
<feature type="domain" description="Bromo" evidence="17">
    <location>
        <begin position="247"/>
        <end position="317"/>
    </location>
</feature>
<feature type="compositionally biased region" description="Polar residues" evidence="16">
    <location>
        <begin position="715"/>
        <end position="742"/>
    </location>
</feature>
<dbReference type="Pfam" id="PF24324">
    <property type="entry name" value="MYND_ZMYND11_ZMYD8"/>
    <property type="match status" value="1"/>
</dbReference>
<keyword evidence="9" id="KW-0805">Transcription regulation</keyword>
<dbReference type="GO" id="GO:0140006">
    <property type="term" value="F:histone H3 reader activity"/>
    <property type="evidence" value="ECO:0007669"/>
    <property type="project" value="UniProtKB-ARBA"/>
</dbReference>
<keyword evidence="15" id="KW-0175">Coiled coil</keyword>
<dbReference type="InterPro" id="IPR001487">
    <property type="entry name" value="Bromodomain"/>
</dbReference>
<feature type="compositionally biased region" description="Polar residues" evidence="16">
    <location>
        <begin position="114"/>
        <end position="130"/>
    </location>
</feature>
<dbReference type="GO" id="GO:0005694">
    <property type="term" value="C:chromosome"/>
    <property type="evidence" value="ECO:0007669"/>
    <property type="project" value="UniProtKB-SubCell"/>
</dbReference>
<feature type="compositionally biased region" description="Polar residues" evidence="16">
    <location>
        <begin position="1004"/>
        <end position="1013"/>
    </location>
</feature>
<proteinExistence type="predicted"/>
<keyword evidence="4" id="KW-0479">Metal-binding</keyword>
<dbReference type="Gene3D" id="3.30.40.10">
    <property type="entry name" value="Zinc/RING finger domain, C3HC4 (zinc finger)"/>
    <property type="match status" value="1"/>
</dbReference>
<dbReference type="Gene3D" id="1.20.920.10">
    <property type="entry name" value="Bromodomain-like"/>
    <property type="match status" value="1"/>
</dbReference>
<feature type="compositionally biased region" description="Polar residues" evidence="16">
    <location>
        <begin position="973"/>
        <end position="988"/>
    </location>
</feature>
<keyword evidence="21" id="KW-1185">Reference proteome</keyword>
<dbReference type="Gene3D" id="2.30.30.140">
    <property type="match status" value="1"/>
</dbReference>
<evidence type="ECO:0000256" key="10">
    <source>
        <dbReference type="ARBA" id="ARBA00023117"/>
    </source>
</evidence>
<dbReference type="PROSITE" id="PS50812">
    <property type="entry name" value="PWWP"/>
    <property type="match status" value="1"/>
</dbReference>
<evidence type="ECO:0000256" key="15">
    <source>
        <dbReference type="SAM" id="Coils"/>
    </source>
</evidence>
<evidence type="ECO:0008006" key="22">
    <source>
        <dbReference type="Google" id="ProtNLM"/>
    </source>
</evidence>
<evidence type="ECO:0000259" key="18">
    <source>
        <dbReference type="PROSITE" id="PS50812"/>
    </source>
</evidence>
<dbReference type="Pfam" id="PF00855">
    <property type="entry name" value="PWWP"/>
    <property type="match status" value="1"/>
</dbReference>
<dbReference type="PANTHER" id="PTHR46453:SF5">
    <property type="entry name" value="PROTEIN KINASE C-BINDING PROTEIN 1 ISOFORM X1"/>
    <property type="match status" value="1"/>
</dbReference>
<evidence type="ECO:0000256" key="7">
    <source>
        <dbReference type="ARBA" id="ARBA00022853"/>
    </source>
</evidence>
<dbReference type="InterPro" id="IPR056987">
    <property type="entry name" value="ZMYND8_CC"/>
</dbReference>
<dbReference type="GO" id="GO:0003714">
    <property type="term" value="F:transcription corepressor activity"/>
    <property type="evidence" value="ECO:0007669"/>
    <property type="project" value="TreeGrafter"/>
</dbReference>
<evidence type="ECO:0000256" key="13">
    <source>
        <dbReference type="PROSITE-ProRule" id="PRU00035"/>
    </source>
</evidence>
<comment type="subcellular location">
    <subcellularLocation>
        <location evidence="2">Chromosome</location>
    </subcellularLocation>
    <subcellularLocation>
        <location evidence="1">Nucleus</location>
    </subcellularLocation>
</comment>
<evidence type="ECO:0000256" key="3">
    <source>
        <dbReference type="ARBA" id="ARBA00022454"/>
    </source>
</evidence>
<dbReference type="InterPro" id="IPR013083">
    <property type="entry name" value="Znf_RING/FYVE/PHD"/>
</dbReference>
<dbReference type="SUPFAM" id="SSF63748">
    <property type="entry name" value="Tudor/PWWP/MBT"/>
    <property type="match status" value="1"/>
</dbReference>
<dbReference type="SUPFAM" id="SSF144232">
    <property type="entry name" value="HIT/MYND zinc finger-like"/>
    <property type="match status" value="1"/>
</dbReference>
<dbReference type="InterPro" id="IPR036427">
    <property type="entry name" value="Bromodomain-like_sf"/>
</dbReference>
<feature type="domain" description="PWWP" evidence="18">
    <location>
        <begin position="368"/>
        <end position="420"/>
    </location>
</feature>